<dbReference type="GO" id="GO:0016740">
    <property type="term" value="F:transferase activity"/>
    <property type="evidence" value="ECO:0007669"/>
    <property type="project" value="UniProtKB-KW"/>
</dbReference>
<dbReference type="CDD" id="cd00761">
    <property type="entry name" value="Glyco_tranf_GTA_type"/>
    <property type="match status" value="1"/>
</dbReference>
<keyword evidence="2" id="KW-0808">Transferase</keyword>
<comment type="caution">
    <text evidence="2">The sequence shown here is derived from an EMBL/GenBank/DDBJ whole genome shotgun (WGS) entry which is preliminary data.</text>
</comment>
<dbReference type="OrthoDB" id="597270at2"/>
<dbReference type="InterPro" id="IPR029044">
    <property type="entry name" value="Nucleotide-diphossugar_trans"/>
</dbReference>
<dbReference type="RefSeq" id="WP_133532758.1">
    <property type="nucleotide sequence ID" value="NZ_SNXR01000013.1"/>
</dbReference>
<dbReference type="EMBL" id="SNXR01000013">
    <property type="protein sequence ID" value="TDP59216.1"/>
    <property type="molecule type" value="Genomic_DNA"/>
</dbReference>
<dbReference type="SUPFAM" id="SSF53448">
    <property type="entry name" value="Nucleotide-diphospho-sugar transferases"/>
    <property type="match status" value="1"/>
</dbReference>
<dbReference type="AlphaFoldDB" id="A0A4R6QB97"/>
<feature type="domain" description="Glycosyltransferase 2-like" evidence="1">
    <location>
        <begin position="6"/>
        <end position="133"/>
    </location>
</feature>
<accession>A0A4R6QB97</accession>
<gene>
    <name evidence="2" type="ORF">BC748_1459</name>
</gene>
<evidence type="ECO:0000313" key="3">
    <source>
        <dbReference type="Proteomes" id="UP000295260"/>
    </source>
</evidence>
<evidence type="ECO:0000259" key="1">
    <source>
        <dbReference type="Pfam" id="PF00535"/>
    </source>
</evidence>
<name>A0A4R6QB97_9FLAO</name>
<protein>
    <submittedName>
        <fullName evidence="2">Glycosyltransferase involved in cell wall biosynthesis</fullName>
    </submittedName>
</protein>
<keyword evidence="3" id="KW-1185">Reference proteome</keyword>
<evidence type="ECO:0000313" key="2">
    <source>
        <dbReference type="EMBL" id="TDP59216.1"/>
    </source>
</evidence>
<dbReference type="Proteomes" id="UP000295260">
    <property type="component" value="Unassembled WGS sequence"/>
</dbReference>
<sequence length="308" mass="36607">MKPEISIIMATYNRAHFIVETLQSIQKQTFENFECLIIDDGGTDNTQEVIQPILDNDKRFLFQKRTEKYKKGLPGCRNYGLDIAKGNYIIFFDDDDIIHSQNLNTLIQIIKTKNIDFCSYQKQSFKNKIPKEKNEKVVVENTISIKTIYEIVTKKILIASCTVLWSKECFETIRFNENLMYAEEWECYTRIILENKKGIQINSILYFNRKHPNSNTSEFYANNPVRRNSNKDAVLENLKNIQSKKVLSQKLFKYFVQIAYNFRDFNLIDDVFKEVKLSLPIKIYWKFYYKTLPFRIANTRLLKRLKIK</sequence>
<dbReference type="Pfam" id="PF00535">
    <property type="entry name" value="Glycos_transf_2"/>
    <property type="match status" value="1"/>
</dbReference>
<dbReference type="PANTHER" id="PTHR43685:SF2">
    <property type="entry name" value="GLYCOSYLTRANSFERASE 2-LIKE DOMAIN-CONTAINING PROTEIN"/>
    <property type="match status" value="1"/>
</dbReference>
<reference evidence="2 3" key="1">
    <citation type="submission" date="2019-03" db="EMBL/GenBank/DDBJ databases">
        <title>Genomic Encyclopedia of Archaeal and Bacterial Type Strains, Phase II (KMG-II): from individual species to whole genera.</title>
        <authorList>
            <person name="Goeker M."/>
        </authorList>
    </citation>
    <scope>NUCLEOTIDE SEQUENCE [LARGE SCALE GENOMIC DNA]</scope>
    <source>
        <strain evidence="2 3">DSM 25687</strain>
    </source>
</reference>
<proteinExistence type="predicted"/>
<dbReference type="Gene3D" id="3.90.550.10">
    <property type="entry name" value="Spore Coat Polysaccharide Biosynthesis Protein SpsA, Chain A"/>
    <property type="match status" value="1"/>
</dbReference>
<dbReference type="PANTHER" id="PTHR43685">
    <property type="entry name" value="GLYCOSYLTRANSFERASE"/>
    <property type="match status" value="1"/>
</dbReference>
<organism evidence="2 3">
    <name type="scientific">Flavobacterium dankookense</name>
    <dbReference type="NCBI Taxonomy" id="706186"/>
    <lineage>
        <taxon>Bacteria</taxon>
        <taxon>Pseudomonadati</taxon>
        <taxon>Bacteroidota</taxon>
        <taxon>Flavobacteriia</taxon>
        <taxon>Flavobacteriales</taxon>
        <taxon>Flavobacteriaceae</taxon>
        <taxon>Flavobacterium</taxon>
    </lineage>
</organism>
<dbReference type="InterPro" id="IPR050834">
    <property type="entry name" value="Glycosyltransf_2"/>
</dbReference>
<dbReference type="InterPro" id="IPR001173">
    <property type="entry name" value="Glyco_trans_2-like"/>
</dbReference>